<organism evidence="4 5">
    <name type="scientific">Orientia tsutsugamushi str. TA716</name>
    <dbReference type="NCBI Taxonomy" id="1359175"/>
    <lineage>
        <taxon>Bacteria</taxon>
        <taxon>Pseudomonadati</taxon>
        <taxon>Pseudomonadota</taxon>
        <taxon>Alphaproteobacteria</taxon>
        <taxon>Rickettsiales</taxon>
        <taxon>Rickettsiaceae</taxon>
        <taxon>Rickettsieae</taxon>
        <taxon>Orientia</taxon>
    </lineage>
</organism>
<protein>
    <recommendedName>
        <fullName evidence="3">Haemolysin-type calcium binding-related domain-containing protein</fullName>
    </recommendedName>
</protein>
<keyword evidence="2" id="KW-0812">Transmembrane</keyword>
<comment type="caution">
    <text evidence="4">The sequence shown here is derived from an EMBL/GenBank/DDBJ whole genome shotgun (WGS) entry which is preliminary data.</text>
</comment>
<feature type="transmembrane region" description="Helical" evidence="2">
    <location>
        <begin position="893"/>
        <end position="915"/>
    </location>
</feature>
<reference evidence="4 5" key="1">
    <citation type="submission" date="2015-01" db="EMBL/GenBank/DDBJ databases">
        <title>Genome Sequencing of Rickettsiales.</title>
        <authorList>
            <person name="Daugherty S.C."/>
            <person name="Su Q."/>
            <person name="Abolude K."/>
            <person name="Beier-Sexton M."/>
            <person name="Carlyon J.A."/>
            <person name="Carter R."/>
            <person name="Day N.P."/>
            <person name="Dumler S.J."/>
            <person name="Dyachenko V."/>
            <person name="Godinez A."/>
            <person name="Kurtti T.J."/>
            <person name="Lichay M."/>
            <person name="Mullins K.E."/>
            <person name="Ott S."/>
            <person name="Pappas-Brown V."/>
            <person name="Paris D.H."/>
            <person name="Patel P."/>
            <person name="Richards A.L."/>
            <person name="Sadzewicz L."/>
            <person name="Sears K."/>
            <person name="Seidman D."/>
            <person name="Sengamalay N."/>
            <person name="Stenos J."/>
            <person name="Tallon L.J."/>
            <person name="Vincent G."/>
            <person name="Fraser C.M."/>
            <person name="Munderloh U."/>
            <person name="Dunning-Hotopp J.C."/>
        </authorList>
    </citation>
    <scope>NUCLEOTIDE SEQUENCE [LARGE SCALE GENOMIC DNA]</scope>
    <source>
        <strain evidence="4 5">TA716</strain>
    </source>
</reference>
<feature type="compositionally biased region" description="Acidic residues" evidence="1">
    <location>
        <begin position="2011"/>
        <end position="2023"/>
    </location>
</feature>
<dbReference type="InterPro" id="IPR010566">
    <property type="entry name" value="Haemolys_ca-bd"/>
</dbReference>
<sequence length="2227" mass="252203">MSQTIIFDTNNYSSLKMLFDTICVAYNKVPSDAMQTLFKNEGIFDDRSGEAYKTIKYEHIAKYFEKATTQEDFDSLVANLKEAAGDSKSFYLSTKTKDYKDRIVFPVSMVKDELDKHVYQENINQDKSHRYKKISEYFGILGNAKTFSEIIDPQGPNLRNNKHIILLLNLAKNSDINIKVIPPVFHEFVHHKSANLQGNNNIETENQPVLSAEAQTIFNYATEQNSPQPRELFLASINAKVEDIFIGHVQPEHIIASEKATDGKKPDAKQPDYLPIQKFLERVYNAEVRGYQDTKFFYYRKYLHHIVDYIYDHLTSQEVSENFQKLKNICSKYSHLYDNIDSQIIVALDAIKGKGRGNIKGTKSSNNYYAALSKTWSDISHSINDGQGDMQNANTMYNDPKFKSDREHILEVIAYTLFQRGQEFNFYDLMMNAYAKVHDAFFATANTKMVSQLHDGAFKMYFDDVKILFTQLDYSYSKETFSNGRDNSFRAAAKELEVKFPGFLKDKTIKHLRSVFEDSELAKFFSQDSLDTYKEKLNEYIKTLQSYYSADVNHRINFNTKTWKSLVTHWESIDDTLHAMSFLLKPNYKSYLKINAVATSNRARELSNLQHQKQESVEQYKRVLGILDANAIGGINNNIFIRKSEKSITYKVLSNRQEQFAQILHEYIDKNSYSIETLSLELAAVITPGKVGTSSGLCLTDSKVRNKRGVDSKCIISWNDVDKFNTNEEISEKRNYYKIKIDTEKFNKLLSENTNLDLEPQLLDLAKGILAEDSDRIVGHEKYLFSKIVENDGYASWRNNKFLEEMNNIAKSPSSGFSTTLQNGLANAGSRILLIRGIHGTIVSCQQALNGGGSEQNLGCSLSLGEISSSFLIPRGEDALIKKFPKFPKTIRLGGAVLGGVFDIIDIVLSTIKLIKCVKVANTDDTCSDKEIRDSIAAIIFAGVSFASSIILVALSAGGPIGIAVGIIIMGANIIYSGISTIIEWEQKYDTTHLENLQLFISNAFMLSPSKDLDELALRKNSVNSIVKSAWDALNSFPNNTVAYATGLGYIDIYTNVVLKCPKQLKKCETCTSEKPTLGLNKILSMRFTKRCHIAEATARIELNFSPSVHISRVLPDEIAGATFSCLPKVTNSPYEYKLSNSNLASSYPNVRHYCDNAVVIEHDSRKLQADQTKFIVFDFSYIYYGYVKGSNELNNIFFIRTGNPIVQGGHAVTNHFMFLDDKFKGRIYFGNYINIIDASNIKSPVVEFKVDYVNCIIGLAGTIGDTVNLMQETLNDEEIRDTPYIGNLNIQYIGRVNKADHVDCDTVDASIRARKIGDSIYKDKEILNSDSMHIDSNGGNGEKGFDVIKNCKKLTIGPYTKVEGDSGYYTIFVKSMQNEYTNQEMKSTIGVSGTGNIVFLDIALLQAEIKYLPTNTMSISISLTQGGIFTLEINNYFNQAKKTPNFNLIDKYGSVVIPKVDFTPMSISKGSSVFIDKFELHLNSKEVKSLTNQDVVTYYNKVSKSTSDLKVFGTAQSDLTVFNFGSASKDIIVLDRTSMLVKGGEESDIYFLHKDFSRQKSSVQIDNFATDKILDILQLSSIENILITELSGSNDLKISSITTSMGNEFEIIVLNWQKNNFHKHLILIDQQNDYYVPCKSVCSNQGLAQFYMANSNKKDFEVRKDESAVVFTESRNVKLYQIKDSLILSIGNEGSNELILTVKNFYLDSTKWKGLKIYFYKDGDIDYTYSINVFAESEKIRSYSEDSYDAIVSEHTIIMHVDSVPTVSKIEHDRDKGKVGVLVLKNITPNHILATQEEQNLVLTHTTSKSKVIIEKYFTNIKYKIDVIEFSDIEYEFSDTEEPIRIYLCDLTIKGIKLAMDAAKELYSYGMMGWTKYREDIIKCIVSLHSFQIEKTTINYETLGFVSEHDQILFTSACVKDNSFPSHLDIKFYLNAYKSVLSYRITLKNYLHTKTTQHNDAITSLNADDIISTAQYLGIKHKDFAGLPRSRSKRSDTSFETIDSYESDIADNESDEYDEQQDQLEQVSSSASKTESFIGTWIENSINTVTHYLKELVQLFGSSASKLNYDDTMSMVSKGLSYDFVDNDSTDNTNTSVSTAPWFGSSASKLNYDNTMTMASKGLSYDFVDNDGTDNTNISISATDFNSNLLFIQYLGLQLGLFSKNDTVSHHYLSEEQKREKEIIDALEKSYKLYNDDDYQSENSENDIQEDSFVEEEVNYEHDLYW</sequence>
<dbReference type="EMBL" id="LAOA01000059">
    <property type="protein sequence ID" value="KJV74109.1"/>
    <property type="molecule type" value="Genomic_DNA"/>
</dbReference>
<keyword evidence="2" id="KW-0472">Membrane</keyword>
<evidence type="ECO:0000256" key="1">
    <source>
        <dbReference type="SAM" id="MobiDB-lite"/>
    </source>
</evidence>
<proteinExistence type="predicted"/>
<evidence type="ECO:0000256" key="2">
    <source>
        <dbReference type="SAM" id="Phobius"/>
    </source>
</evidence>
<feature type="region of interest" description="Disordered" evidence="1">
    <location>
        <begin position="2011"/>
        <end position="2032"/>
    </location>
</feature>
<keyword evidence="2" id="KW-1133">Transmembrane helix</keyword>
<dbReference type="Proteomes" id="UP000033671">
    <property type="component" value="Unassembled WGS sequence"/>
</dbReference>
<evidence type="ECO:0000259" key="3">
    <source>
        <dbReference type="Pfam" id="PF06594"/>
    </source>
</evidence>
<feature type="domain" description="Haemolysin-type calcium binding-related" evidence="3">
    <location>
        <begin position="1801"/>
        <end position="1833"/>
    </location>
</feature>
<dbReference type="PATRIC" id="fig|1359175.3.peg.2406"/>
<gene>
    <name evidence="4" type="ORF">OTSTA716_1377</name>
</gene>
<dbReference type="Pfam" id="PF06594">
    <property type="entry name" value="HCBP_related"/>
    <property type="match status" value="1"/>
</dbReference>
<evidence type="ECO:0000313" key="4">
    <source>
        <dbReference type="EMBL" id="KJV74109.1"/>
    </source>
</evidence>
<dbReference type="RefSeq" id="WP_045917261.1">
    <property type="nucleotide sequence ID" value="NZ_LAOA01000059.1"/>
</dbReference>
<feature type="transmembrane region" description="Helical" evidence="2">
    <location>
        <begin position="961"/>
        <end position="979"/>
    </location>
</feature>
<feature type="transmembrane region" description="Helical" evidence="2">
    <location>
        <begin position="936"/>
        <end position="955"/>
    </location>
</feature>
<evidence type="ECO:0000313" key="5">
    <source>
        <dbReference type="Proteomes" id="UP000033671"/>
    </source>
</evidence>
<name>A0A0F3P4G7_ORITS</name>
<accession>A0A0F3P4G7</accession>